<dbReference type="Proteomes" id="UP001497680">
    <property type="component" value="Unassembled WGS sequence"/>
</dbReference>
<evidence type="ECO:0000313" key="2">
    <source>
        <dbReference type="Proteomes" id="UP001497680"/>
    </source>
</evidence>
<name>A0ACC0DG57_9PEZI</name>
<dbReference type="EMBL" id="MU394286">
    <property type="protein sequence ID" value="KAI6091687.1"/>
    <property type="molecule type" value="Genomic_DNA"/>
</dbReference>
<keyword evidence="2" id="KW-1185">Reference proteome</keyword>
<protein>
    <submittedName>
        <fullName evidence="1">Uncharacterized protein</fullName>
    </submittedName>
</protein>
<sequence>MTCVNDSHNDATSSKADSDACREYSVAWDLESYKNQGQGLAYQPWRAHWPPQVLTAASEVEAKEQPWLTWSRNKAEINDKPWYFWVNDYTGEVDKPCEGRECIHCEGKGCNVCSTVAEGG</sequence>
<accession>A0ACC0DG57</accession>
<proteinExistence type="predicted"/>
<comment type="caution">
    <text evidence="1">The sequence shown here is derived from an EMBL/GenBank/DDBJ whole genome shotgun (WGS) entry which is preliminary data.</text>
</comment>
<gene>
    <name evidence="1" type="ORF">F4821DRAFT_226663</name>
</gene>
<reference evidence="1 2" key="1">
    <citation type="journal article" date="2022" name="New Phytol.">
        <title>Ecological generalism drives hyperdiversity of secondary metabolite gene clusters in xylarialean endophytes.</title>
        <authorList>
            <person name="Franco M.E.E."/>
            <person name="Wisecaver J.H."/>
            <person name="Arnold A.E."/>
            <person name="Ju Y.M."/>
            <person name="Slot J.C."/>
            <person name="Ahrendt S."/>
            <person name="Moore L.P."/>
            <person name="Eastman K.E."/>
            <person name="Scott K."/>
            <person name="Konkel Z."/>
            <person name="Mondo S.J."/>
            <person name="Kuo A."/>
            <person name="Hayes R.D."/>
            <person name="Haridas S."/>
            <person name="Andreopoulos B."/>
            <person name="Riley R."/>
            <person name="LaButti K."/>
            <person name="Pangilinan J."/>
            <person name="Lipzen A."/>
            <person name="Amirebrahimi M."/>
            <person name="Yan J."/>
            <person name="Adam C."/>
            <person name="Keymanesh K."/>
            <person name="Ng V."/>
            <person name="Louie K."/>
            <person name="Northen T."/>
            <person name="Drula E."/>
            <person name="Henrissat B."/>
            <person name="Hsieh H.M."/>
            <person name="Youens-Clark K."/>
            <person name="Lutzoni F."/>
            <person name="Miadlikowska J."/>
            <person name="Eastwood D.C."/>
            <person name="Hamelin R.C."/>
            <person name="Grigoriev I.V."/>
            <person name="U'Ren J.M."/>
        </authorList>
    </citation>
    <scope>NUCLEOTIDE SEQUENCE [LARGE SCALE GENOMIC DNA]</scope>
    <source>
        <strain evidence="1 2">ER1909</strain>
    </source>
</reference>
<organism evidence="1 2">
    <name type="scientific">Hypoxylon rubiginosum</name>
    <dbReference type="NCBI Taxonomy" id="110542"/>
    <lineage>
        <taxon>Eukaryota</taxon>
        <taxon>Fungi</taxon>
        <taxon>Dikarya</taxon>
        <taxon>Ascomycota</taxon>
        <taxon>Pezizomycotina</taxon>
        <taxon>Sordariomycetes</taxon>
        <taxon>Xylariomycetidae</taxon>
        <taxon>Xylariales</taxon>
        <taxon>Hypoxylaceae</taxon>
        <taxon>Hypoxylon</taxon>
    </lineage>
</organism>
<evidence type="ECO:0000313" key="1">
    <source>
        <dbReference type="EMBL" id="KAI6091687.1"/>
    </source>
</evidence>